<dbReference type="CDD" id="cd06170">
    <property type="entry name" value="LuxR_C_like"/>
    <property type="match status" value="1"/>
</dbReference>
<keyword evidence="2 4" id="KW-0067">ATP-binding</keyword>
<dbReference type="PANTHER" id="PTHR16305:SF35">
    <property type="entry name" value="TRANSCRIPTIONAL ACTIVATOR DOMAIN"/>
    <property type="match status" value="1"/>
</dbReference>
<dbReference type="Gene3D" id="3.40.50.300">
    <property type="entry name" value="P-loop containing nucleotide triphosphate hydrolases"/>
    <property type="match status" value="1"/>
</dbReference>
<name>A0ABV9EN13_9ACTN</name>
<dbReference type="InterPro" id="IPR036388">
    <property type="entry name" value="WH-like_DNA-bd_sf"/>
</dbReference>
<evidence type="ECO:0000256" key="1">
    <source>
        <dbReference type="ARBA" id="ARBA00022741"/>
    </source>
</evidence>
<sequence>MTEDASGWRSVRPELVGRARELGMVEAALAGGCRMILIDGEPGVGKTRLLEHLVERARAAGRTVLNGGATEFESLVPFGMYVEVFTRLSDDDAGRDRPGELAEAALRTLLSAGQTDRGRLDRYHTYRGIRSLLAHSSAGRGAVLVLDDLHWADAASLELTEFLLRRPPPGGFLLAVACRSSMIPPVLGDAVAGQDPPVMRLSLGPLDEDAAALLMPSDVDPRRRRLVYQVSGGNPLFVRALLAAGDDPLEELAEGRPGASLALEQPLPAVLRRELDRLTPTGRLAAKAAAVAGELASIVVIAHVAELDPAVAAAAVDELCAQGLGTLAGTRFAFRHPLVRATAYDECGPGWRLAAHARIADHLRRTGGPPALLAHHTERCAEPGDERAARTLGDAGIAYLESAPATAVRLLGEALRVLPGRDDLVPYRAHLLTGLARGTGVMGSLTESRRILHEVIDLPPEVAAAAVAFSSVVSRLLGRLDEARALLSAQIRRTGQVGRVRTQLLVELAAVAVLRSDPADARRHALEAIGHLSGENDPALGSAAHAILALACLQDGDIAAARSHSRRAGWLMDGAPDAALARHMELVAPLSWSETCLQRPADAERHLARGIDLATMSGRSYAMPYLLIARARHLARAGRLAEAIDVAEHAAVASDYIGSSETLAMARCVMLLPVLWRHGVRPAVALADRLAAAGPGSAWWQAVVHVSVARVRLAADGRPDADHLPPLPPMLSRDTEVERLAVRSIRAGSDGDAGTALAWSATAVAAATGGPAYQLGVAYDARARALCRRDDLAGAAVAARTAAERFGESGAVVERGLAHQLLADIHGRMGDVASCRAVIGLAKSAYRESGADWLAGQLTRVERRLAARAPRHAARAGPGVLTARERQVAELVGQGLTNREVAERLQVSQKTVETHVASIFSKLDVRSRVALARRLASRGDIPIDG</sequence>
<dbReference type="SUPFAM" id="SSF46894">
    <property type="entry name" value="C-terminal effector domain of the bipartite response regulators"/>
    <property type="match status" value="1"/>
</dbReference>
<evidence type="ECO:0000259" key="3">
    <source>
        <dbReference type="PROSITE" id="PS50043"/>
    </source>
</evidence>
<protein>
    <submittedName>
        <fullName evidence="4">ATP-binding protein</fullName>
    </submittedName>
</protein>
<dbReference type="InterPro" id="IPR000792">
    <property type="entry name" value="Tscrpt_reg_LuxR_C"/>
</dbReference>
<organism evidence="4 5">
    <name type="scientific">Sphaerisporangium corydalis</name>
    <dbReference type="NCBI Taxonomy" id="1441875"/>
    <lineage>
        <taxon>Bacteria</taxon>
        <taxon>Bacillati</taxon>
        <taxon>Actinomycetota</taxon>
        <taxon>Actinomycetes</taxon>
        <taxon>Streptosporangiales</taxon>
        <taxon>Streptosporangiaceae</taxon>
        <taxon>Sphaerisporangium</taxon>
    </lineage>
</organism>
<evidence type="ECO:0000313" key="4">
    <source>
        <dbReference type="EMBL" id="MFC4591062.1"/>
    </source>
</evidence>
<dbReference type="InterPro" id="IPR011990">
    <property type="entry name" value="TPR-like_helical_dom_sf"/>
</dbReference>
<dbReference type="Gene3D" id="1.25.40.10">
    <property type="entry name" value="Tetratricopeptide repeat domain"/>
    <property type="match status" value="1"/>
</dbReference>
<proteinExistence type="predicted"/>
<evidence type="ECO:0000256" key="2">
    <source>
        <dbReference type="ARBA" id="ARBA00022840"/>
    </source>
</evidence>
<dbReference type="GO" id="GO:0005524">
    <property type="term" value="F:ATP binding"/>
    <property type="evidence" value="ECO:0007669"/>
    <property type="project" value="UniProtKB-KW"/>
</dbReference>
<reference evidence="5" key="1">
    <citation type="journal article" date="2019" name="Int. J. Syst. Evol. Microbiol.">
        <title>The Global Catalogue of Microorganisms (GCM) 10K type strain sequencing project: providing services to taxonomists for standard genome sequencing and annotation.</title>
        <authorList>
            <consortium name="The Broad Institute Genomics Platform"/>
            <consortium name="The Broad Institute Genome Sequencing Center for Infectious Disease"/>
            <person name="Wu L."/>
            <person name="Ma J."/>
        </authorList>
    </citation>
    <scope>NUCLEOTIDE SEQUENCE [LARGE SCALE GENOMIC DNA]</scope>
    <source>
        <strain evidence="5">CCUG 49560</strain>
    </source>
</reference>
<dbReference type="PROSITE" id="PS50043">
    <property type="entry name" value="HTH_LUXR_2"/>
    <property type="match status" value="1"/>
</dbReference>
<dbReference type="Pfam" id="PF13191">
    <property type="entry name" value="AAA_16"/>
    <property type="match status" value="1"/>
</dbReference>
<dbReference type="InterPro" id="IPR016032">
    <property type="entry name" value="Sig_transdc_resp-reg_C-effctor"/>
</dbReference>
<dbReference type="InterPro" id="IPR027417">
    <property type="entry name" value="P-loop_NTPase"/>
</dbReference>
<dbReference type="SUPFAM" id="SSF52540">
    <property type="entry name" value="P-loop containing nucleoside triphosphate hydrolases"/>
    <property type="match status" value="1"/>
</dbReference>
<dbReference type="InterPro" id="IPR041664">
    <property type="entry name" value="AAA_16"/>
</dbReference>
<dbReference type="PRINTS" id="PR00038">
    <property type="entry name" value="HTHLUXR"/>
</dbReference>
<keyword evidence="1" id="KW-0547">Nucleotide-binding</keyword>
<dbReference type="Pfam" id="PF00196">
    <property type="entry name" value="GerE"/>
    <property type="match status" value="1"/>
</dbReference>
<dbReference type="EMBL" id="JBHSFN010000028">
    <property type="protein sequence ID" value="MFC4591062.1"/>
    <property type="molecule type" value="Genomic_DNA"/>
</dbReference>
<dbReference type="SMART" id="SM00421">
    <property type="entry name" value="HTH_LUXR"/>
    <property type="match status" value="1"/>
</dbReference>
<dbReference type="PANTHER" id="PTHR16305">
    <property type="entry name" value="TESTICULAR SOLUBLE ADENYLYL CYCLASE"/>
    <property type="match status" value="1"/>
</dbReference>
<dbReference type="PROSITE" id="PS00622">
    <property type="entry name" value="HTH_LUXR_1"/>
    <property type="match status" value="1"/>
</dbReference>
<keyword evidence="5" id="KW-1185">Reference proteome</keyword>
<comment type="caution">
    <text evidence="4">The sequence shown here is derived from an EMBL/GenBank/DDBJ whole genome shotgun (WGS) entry which is preliminary data.</text>
</comment>
<accession>A0ABV9EN13</accession>
<feature type="domain" description="HTH luxR-type" evidence="3">
    <location>
        <begin position="874"/>
        <end position="939"/>
    </location>
</feature>
<dbReference type="Gene3D" id="1.10.10.10">
    <property type="entry name" value="Winged helix-like DNA-binding domain superfamily/Winged helix DNA-binding domain"/>
    <property type="match status" value="1"/>
</dbReference>
<gene>
    <name evidence="4" type="ORF">ACFO8L_33560</name>
</gene>
<dbReference type="Proteomes" id="UP001595891">
    <property type="component" value="Unassembled WGS sequence"/>
</dbReference>
<dbReference type="RefSeq" id="WP_262843589.1">
    <property type="nucleotide sequence ID" value="NZ_JANZYP010000019.1"/>
</dbReference>
<evidence type="ECO:0000313" key="5">
    <source>
        <dbReference type="Proteomes" id="UP001595891"/>
    </source>
</evidence>